<dbReference type="Gene3D" id="1.10.238.10">
    <property type="entry name" value="EF-hand"/>
    <property type="match status" value="2"/>
</dbReference>
<dbReference type="InterPro" id="IPR011992">
    <property type="entry name" value="EF-hand-dom_pair"/>
</dbReference>
<feature type="domain" description="EF-hand" evidence="3">
    <location>
        <begin position="89"/>
        <end position="124"/>
    </location>
</feature>
<evidence type="ECO:0000256" key="2">
    <source>
        <dbReference type="SAM" id="SignalP"/>
    </source>
</evidence>
<gene>
    <name evidence="4" type="ORF">YP76_05065</name>
</gene>
<dbReference type="PROSITE" id="PS00018">
    <property type="entry name" value="EF_HAND_1"/>
    <property type="match status" value="3"/>
</dbReference>
<keyword evidence="2" id="KW-0732">Signal</keyword>
<feature type="compositionally biased region" description="Gly residues" evidence="1">
    <location>
        <begin position="139"/>
        <end position="148"/>
    </location>
</feature>
<dbReference type="RefSeq" id="WP_046762431.1">
    <property type="nucleotide sequence ID" value="NZ_LBIC01000001.1"/>
</dbReference>
<dbReference type="Proteomes" id="UP000033874">
    <property type="component" value="Unassembled WGS sequence"/>
</dbReference>
<reference evidence="4 5" key="1">
    <citation type="submission" date="2015-04" db="EMBL/GenBank/DDBJ databases">
        <title>Genome sequence of aromatic hydrocarbons-degrading Sphingobium chungbukense DJ77.</title>
        <authorList>
            <person name="Kim Y.-C."/>
            <person name="Chae J.-C."/>
        </authorList>
    </citation>
    <scope>NUCLEOTIDE SEQUENCE [LARGE SCALE GENOMIC DNA]</scope>
    <source>
        <strain evidence="4 5">DJ77</strain>
    </source>
</reference>
<evidence type="ECO:0000313" key="4">
    <source>
        <dbReference type="EMBL" id="KKW93998.1"/>
    </source>
</evidence>
<evidence type="ECO:0000259" key="3">
    <source>
        <dbReference type="PROSITE" id="PS50222"/>
    </source>
</evidence>
<feature type="domain" description="EF-hand" evidence="3">
    <location>
        <begin position="45"/>
        <end position="72"/>
    </location>
</feature>
<dbReference type="EMBL" id="LBIC01000001">
    <property type="protein sequence ID" value="KKW93998.1"/>
    <property type="molecule type" value="Genomic_DNA"/>
</dbReference>
<dbReference type="STRING" id="56193.YP76_05065"/>
<dbReference type="GO" id="GO:0005509">
    <property type="term" value="F:calcium ion binding"/>
    <property type="evidence" value="ECO:0007669"/>
    <property type="project" value="InterPro"/>
</dbReference>
<sequence length="209" mass="22346">MIRKFITTVALGSLFVGGLAASHLAFAQDDGPGRHFGHGGPRGGMLMMADANKDGSVTKAELTAALEARFAKLDANRDGKIDQADRDILRQQRLDARFAAMDTDKNGQISKAEFVAGHQGRMGKPGGSEGRGWGHRGPGRGMMPGGPDGDMKKDGAITKVEYMARPLAMFDKADTNHDGKVTADEMKAAREAFRDGWKDRKAPTPPPAN</sequence>
<dbReference type="AlphaFoldDB" id="A0A0M3AVP4"/>
<comment type="caution">
    <text evidence="4">The sequence shown here is derived from an EMBL/GenBank/DDBJ whole genome shotgun (WGS) entry which is preliminary data.</text>
</comment>
<dbReference type="PROSITE" id="PS50222">
    <property type="entry name" value="EF_HAND_2"/>
    <property type="match status" value="3"/>
</dbReference>
<protein>
    <submittedName>
        <fullName evidence="4">Calcium-binding protein</fullName>
    </submittedName>
</protein>
<evidence type="ECO:0000313" key="5">
    <source>
        <dbReference type="Proteomes" id="UP000033874"/>
    </source>
</evidence>
<dbReference type="SMART" id="SM00054">
    <property type="entry name" value="EFh"/>
    <property type="match status" value="3"/>
</dbReference>
<evidence type="ECO:0000256" key="1">
    <source>
        <dbReference type="SAM" id="MobiDB-lite"/>
    </source>
</evidence>
<name>A0A0M3AVP4_9SPHN</name>
<dbReference type="SUPFAM" id="SSF47473">
    <property type="entry name" value="EF-hand"/>
    <property type="match status" value="1"/>
</dbReference>
<dbReference type="Pfam" id="PF13202">
    <property type="entry name" value="EF-hand_5"/>
    <property type="match status" value="4"/>
</dbReference>
<dbReference type="PATRIC" id="fig|56193.3.peg.1043"/>
<feature type="domain" description="EF-hand" evidence="3">
    <location>
        <begin position="161"/>
        <end position="196"/>
    </location>
</feature>
<feature type="signal peptide" evidence="2">
    <location>
        <begin position="1"/>
        <end position="27"/>
    </location>
</feature>
<proteinExistence type="predicted"/>
<feature type="chain" id="PRO_5005650684" evidence="2">
    <location>
        <begin position="28"/>
        <end position="209"/>
    </location>
</feature>
<feature type="region of interest" description="Disordered" evidence="1">
    <location>
        <begin position="118"/>
        <end position="150"/>
    </location>
</feature>
<keyword evidence="5" id="KW-1185">Reference proteome</keyword>
<organism evidence="4 5">
    <name type="scientific">Sphingobium chungbukense</name>
    <dbReference type="NCBI Taxonomy" id="56193"/>
    <lineage>
        <taxon>Bacteria</taxon>
        <taxon>Pseudomonadati</taxon>
        <taxon>Pseudomonadota</taxon>
        <taxon>Alphaproteobacteria</taxon>
        <taxon>Sphingomonadales</taxon>
        <taxon>Sphingomonadaceae</taxon>
        <taxon>Sphingobium</taxon>
    </lineage>
</organism>
<dbReference type="InterPro" id="IPR018247">
    <property type="entry name" value="EF_Hand_1_Ca_BS"/>
</dbReference>
<dbReference type="InterPro" id="IPR002048">
    <property type="entry name" value="EF_hand_dom"/>
</dbReference>
<feature type="compositionally biased region" description="Gly residues" evidence="1">
    <location>
        <begin position="123"/>
        <end position="132"/>
    </location>
</feature>
<accession>A0A0M3AVP4</accession>
<dbReference type="CDD" id="cd00051">
    <property type="entry name" value="EFh"/>
    <property type="match status" value="1"/>
</dbReference>